<keyword evidence="3" id="KW-1185">Reference proteome</keyword>
<dbReference type="KEGG" id="sarg:HKX69_16600"/>
<dbReference type="AlphaFoldDB" id="A0A6M4PCR0"/>
<evidence type="ECO:0000313" key="2">
    <source>
        <dbReference type="EMBL" id="QJS08114.1"/>
    </source>
</evidence>
<accession>A0A6M4PCR0</accession>
<reference evidence="2 3" key="1">
    <citation type="submission" date="2020-05" db="EMBL/GenBank/DDBJ databases">
        <authorList>
            <person name="Li K."/>
        </authorList>
    </citation>
    <scope>NUCLEOTIDE SEQUENCE [LARGE SCALE GENOMIC DNA]</scope>
    <source>
        <strain evidence="3">jing01</strain>
    </source>
</reference>
<proteinExistence type="predicted"/>
<dbReference type="Proteomes" id="UP000502641">
    <property type="component" value="Chromosome"/>
</dbReference>
<sequence>MVVVACLLLPSVGLLLYGMDRVEDWLTRSPGPPRHAGQRRLRLIAGGRQDAPARPGTGGRERTPAGSRTGRRASRTA</sequence>
<evidence type="ECO:0000256" key="1">
    <source>
        <dbReference type="SAM" id="MobiDB-lite"/>
    </source>
</evidence>
<name>A0A6M4PCR0_9ACTN</name>
<feature type="region of interest" description="Disordered" evidence="1">
    <location>
        <begin position="43"/>
        <end position="77"/>
    </location>
</feature>
<organism evidence="2 3">
    <name type="scientific">Streptomyces argyrophylli</name>
    <dbReference type="NCBI Taxonomy" id="2726118"/>
    <lineage>
        <taxon>Bacteria</taxon>
        <taxon>Bacillati</taxon>
        <taxon>Actinomycetota</taxon>
        <taxon>Actinomycetes</taxon>
        <taxon>Kitasatosporales</taxon>
        <taxon>Streptomycetaceae</taxon>
        <taxon>Streptomyces</taxon>
    </lineage>
</organism>
<evidence type="ECO:0000313" key="3">
    <source>
        <dbReference type="Proteomes" id="UP000502641"/>
    </source>
</evidence>
<gene>
    <name evidence="2" type="ORF">HKX69_16600</name>
</gene>
<dbReference type="RefSeq" id="WP_171150010.1">
    <property type="nucleotide sequence ID" value="NZ_CP053189.1"/>
</dbReference>
<dbReference type="EMBL" id="CP053189">
    <property type="protein sequence ID" value="QJS08114.1"/>
    <property type="molecule type" value="Genomic_DNA"/>
</dbReference>
<protein>
    <submittedName>
        <fullName evidence="2">Uncharacterized protein</fullName>
    </submittedName>
</protein>